<dbReference type="Pfam" id="PF00975">
    <property type="entry name" value="Thioesterase"/>
    <property type="match status" value="1"/>
</dbReference>
<sequence>MRVFVPKPAAAVRLVCFPHAGGAASSFHDLAHAAPPSIEVTAVQYPGRQDRFGEPMAGSIALLAAEIGAALHNGDARPTAVFGHSMGALAAFEVARLWNATSARPLVAFVASGCNAPSRAQPTGLSFSDQEIRDYVRRLGGSGAAAFGREEVFRFALPVLRHDLRLNDGYTYHPGPPLTSPVLAVVGDRDPVVGLPEMRAWRLHTTGAFDTAVLPGDHFYLENQTARLLTLLTGAVAGGEAVRA</sequence>
<comment type="caution">
    <text evidence="4">The sequence shown here is derived from an EMBL/GenBank/DDBJ whole genome shotgun (WGS) entry which is preliminary data.</text>
</comment>
<dbReference type="PANTHER" id="PTHR11487:SF0">
    <property type="entry name" value="S-ACYL FATTY ACID SYNTHASE THIOESTERASE, MEDIUM CHAIN"/>
    <property type="match status" value="1"/>
</dbReference>
<organism evidence="4 5">
    <name type="scientific">Actinoplanes auranticolor</name>
    <dbReference type="NCBI Taxonomy" id="47988"/>
    <lineage>
        <taxon>Bacteria</taxon>
        <taxon>Bacillati</taxon>
        <taxon>Actinomycetota</taxon>
        <taxon>Actinomycetes</taxon>
        <taxon>Micromonosporales</taxon>
        <taxon>Micromonosporaceae</taxon>
        <taxon>Actinoplanes</taxon>
    </lineage>
</organism>
<keyword evidence="5" id="KW-1185">Reference proteome</keyword>
<proteinExistence type="inferred from homology"/>
<protein>
    <submittedName>
        <fullName evidence="4">Thioesterase</fullName>
    </submittedName>
</protein>
<keyword evidence="2" id="KW-0378">Hydrolase</keyword>
<evidence type="ECO:0000256" key="1">
    <source>
        <dbReference type="ARBA" id="ARBA00007169"/>
    </source>
</evidence>
<dbReference type="SUPFAM" id="SSF53474">
    <property type="entry name" value="alpha/beta-Hydrolases"/>
    <property type="match status" value="1"/>
</dbReference>
<dbReference type="Gene3D" id="3.40.50.1820">
    <property type="entry name" value="alpha/beta hydrolase"/>
    <property type="match status" value="1"/>
</dbReference>
<dbReference type="SMART" id="SM00824">
    <property type="entry name" value="PKS_TE"/>
    <property type="match status" value="1"/>
</dbReference>
<dbReference type="Proteomes" id="UP000681340">
    <property type="component" value="Unassembled WGS sequence"/>
</dbReference>
<dbReference type="InterPro" id="IPR029058">
    <property type="entry name" value="AB_hydrolase_fold"/>
</dbReference>
<accession>A0A919VV51</accession>
<evidence type="ECO:0000313" key="5">
    <source>
        <dbReference type="Proteomes" id="UP000681340"/>
    </source>
</evidence>
<dbReference type="AlphaFoldDB" id="A0A919VV51"/>
<evidence type="ECO:0000256" key="2">
    <source>
        <dbReference type="ARBA" id="ARBA00022801"/>
    </source>
</evidence>
<gene>
    <name evidence="4" type="ORF">Aau02nite_89330</name>
</gene>
<dbReference type="EMBL" id="BOQL01000093">
    <property type="protein sequence ID" value="GIM80184.1"/>
    <property type="molecule type" value="Genomic_DNA"/>
</dbReference>
<dbReference type="InterPro" id="IPR001031">
    <property type="entry name" value="Thioesterase"/>
</dbReference>
<evidence type="ECO:0000313" key="4">
    <source>
        <dbReference type="EMBL" id="GIM80184.1"/>
    </source>
</evidence>
<dbReference type="GO" id="GO:0008610">
    <property type="term" value="P:lipid biosynthetic process"/>
    <property type="evidence" value="ECO:0007669"/>
    <property type="project" value="TreeGrafter"/>
</dbReference>
<comment type="similarity">
    <text evidence="1">Belongs to the thioesterase family.</text>
</comment>
<name>A0A919VV51_9ACTN</name>
<evidence type="ECO:0000259" key="3">
    <source>
        <dbReference type="SMART" id="SM00824"/>
    </source>
</evidence>
<dbReference type="InterPro" id="IPR012223">
    <property type="entry name" value="TEII"/>
</dbReference>
<feature type="domain" description="Thioesterase TesA-like" evidence="3">
    <location>
        <begin position="15"/>
        <end position="233"/>
    </location>
</feature>
<reference evidence="4" key="1">
    <citation type="submission" date="2021-03" db="EMBL/GenBank/DDBJ databases">
        <title>Whole genome shotgun sequence of Actinoplanes auranticolor NBRC 12245.</title>
        <authorList>
            <person name="Komaki H."/>
            <person name="Tamura T."/>
        </authorList>
    </citation>
    <scope>NUCLEOTIDE SEQUENCE</scope>
    <source>
        <strain evidence="4">NBRC 12245</strain>
    </source>
</reference>
<dbReference type="InterPro" id="IPR020802">
    <property type="entry name" value="TesA-like"/>
</dbReference>
<dbReference type="PANTHER" id="PTHR11487">
    <property type="entry name" value="THIOESTERASE"/>
    <property type="match status" value="1"/>
</dbReference>
<dbReference type="GO" id="GO:0016787">
    <property type="term" value="F:hydrolase activity"/>
    <property type="evidence" value="ECO:0007669"/>
    <property type="project" value="UniProtKB-KW"/>
</dbReference>